<dbReference type="Pfam" id="PF03572">
    <property type="entry name" value="Peptidase_S41"/>
    <property type="match status" value="1"/>
</dbReference>
<dbReference type="InterPro" id="IPR029045">
    <property type="entry name" value="ClpP/crotonase-like_dom_sf"/>
</dbReference>
<feature type="active site" description="Charge relay system" evidence="8">
    <location>
        <position position="1046"/>
    </location>
</feature>
<dbReference type="PANTHER" id="PTHR43253">
    <property type="entry name" value="TRICORN PROTEASE HOMOLOG 2-RELATED"/>
    <property type="match status" value="1"/>
</dbReference>
<dbReference type="Gene3D" id="2.30.42.10">
    <property type="match status" value="1"/>
</dbReference>
<accession>A0A1I1KBK4</accession>
<comment type="similarity">
    <text evidence="2 7">Belongs to the peptidase S41B family.</text>
</comment>
<dbReference type="OrthoDB" id="9815657at2"/>
<evidence type="ECO:0000259" key="12">
    <source>
        <dbReference type="SMART" id="SM00245"/>
    </source>
</evidence>
<keyword evidence="6 7" id="KW-0720">Serine protease</keyword>
<dbReference type="SUPFAM" id="SSF69304">
    <property type="entry name" value="Tricorn protease N-terminal domain"/>
    <property type="match status" value="2"/>
</dbReference>
<dbReference type="InterPro" id="IPR005151">
    <property type="entry name" value="Tail-specific_protease"/>
</dbReference>
<dbReference type="Pfam" id="PF14685">
    <property type="entry name" value="PDZ_Tricorn"/>
    <property type="match status" value="1"/>
</dbReference>
<evidence type="ECO:0000256" key="11">
    <source>
        <dbReference type="SAM" id="SignalP"/>
    </source>
</evidence>
<proteinExistence type="inferred from homology"/>
<evidence type="ECO:0000256" key="5">
    <source>
        <dbReference type="ARBA" id="ARBA00022801"/>
    </source>
</evidence>
<feature type="signal peptide" evidence="11">
    <location>
        <begin position="1"/>
        <end position="18"/>
    </location>
</feature>
<keyword evidence="5 7" id="KW-0378">Hydrolase</keyword>
<keyword evidence="11" id="KW-0732">Signal</keyword>
<dbReference type="SUPFAM" id="SSF82171">
    <property type="entry name" value="DPP6 N-terminal domain-like"/>
    <property type="match status" value="1"/>
</dbReference>
<evidence type="ECO:0000256" key="7">
    <source>
        <dbReference type="PIRNR" id="PIRNR036421"/>
    </source>
</evidence>
<comment type="function">
    <text evidence="7">Degrades oligopeptides.</text>
</comment>
<feature type="active site" description="Nucleophile" evidence="8">
    <location>
        <position position="989"/>
    </location>
</feature>
<feature type="site" description="Transition state stabilizer; via amide nitrogen" evidence="9">
    <location>
        <position position="990"/>
    </location>
</feature>
<dbReference type="CDD" id="cd07562">
    <property type="entry name" value="Peptidase_S41_TRI"/>
    <property type="match status" value="1"/>
</dbReference>
<dbReference type="Gene3D" id="3.90.226.10">
    <property type="entry name" value="2-enoyl-CoA Hydratase, Chain A, domain 1"/>
    <property type="match status" value="1"/>
</dbReference>
<dbReference type="PIRSF" id="PIRSF036421">
    <property type="entry name" value="Tricorn_protease"/>
    <property type="match status" value="1"/>
</dbReference>
<feature type="active site" description="Charge relay system" evidence="8">
    <location>
        <position position="772"/>
    </location>
</feature>
<dbReference type="GO" id="GO:0005737">
    <property type="term" value="C:cytoplasm"/>
    <property type="evidence" value="ECO:0007669"/>
    <property type="project" value="UniProtKB-SubCell"/>
</dbReference>
<dbReference type="SUPFAM" id="SSF52096">
    <property type="entry name" value="ClpP/crotonase"/>
    <property type="match status" value="1"/>
</dbReference>
<dbReference type="InterPro" id="IPR011659">
    <property type="entry name" value="WD40"/>
</dbReference>
<organism evidence="13 14">
    <name type="scientific">Flexibacter flexilis DSM 6793</name>
    <dbReference type="NCBI Taxonomy" id="927664"/>
    <lineage>
        <taxon>Bacteria</taxon>
        <taxon>Pseudomonadati</taxon>
        <taxon>Bacteroidota</taxon>
        <taxon>Cytophagia</taxon>
        <taxon>Cytophagales</taxon>
        <taxon>Flexibacteraceae</taxon>
        <taxon>Flexibacter</taxon>
    </lineage>
</organism>
<dbReference type="Proteomes" id="UP000199514">
    <property type="component" value="Unassembled WGS sequence"/>
</dbReference>
<dbReference type="Pfam" id="PF26549">
    <property type="entry name" value="Tricorn_N"/>
    <property type="match status" value="1"/>
</dbReference>
<protein>
    <recommendedName>
        <fullName evidence="7">Tricorn protease homolog</fullName>
        <ecNumber evidence="7">3.4.21.-</ecNumber>
    </recommendedName>
</protein>
<dbReference type="Gene3D" id="3.30.750.44">
    <property type="match status" value="1"/>
</dbReference>
<keyword evidence="14" id="KW-1185">Reference proteome</keyword>
<reference evidence="13 14" key="1">
    <citation type="submission" date="2016-10" db="EMBL/GenBank/DDBJ databases">
        <authorList>
            <person name="de Groot N.N."/>
        </authorList>
    </citation>
    <scope>NUCLEOTIDE SEQUENCE [LARGE SCALE GENOMIC DNA]</scope>
    <source>
        <strain evidence="13 14">DSM 6793</strain>
    </source>
</reference>
<evidence type="ECO:0000256" key="9">
    <source>
        <dbReference type="PIRSR" id="PIRSR036421-3"/>
    </source>
</evidence>
<dbReference type="AlphaFoldDB" id="A0A1I1KBK4"/>
<sequence length="1085" mass="122567">MKKSLLGALLLQCAVAMGQETAAPLWLRYPAISPNGKEIIFNYKGSLFKVSADGGVAVPLTLNNSYNYKAVWSPDGKQVAFASDRNGNFDVYVMPSQGGTAQRLTTFSGGELPTSFTPDGKKVLYNAVIADSPENVMFPSGVLPELYAVSVAGGRPEQVLTVPAQEAVYDKAAKRLLYYNRKGYENEWRKHHTSAVARDVMMYDVATQKHEYITSFMGEDRNPVFAADEKSIYYLSEQSGTFNVHQLDLGTKQNTQITRYDKHPVRFLTASQDNKLCYSFDGEIYVKEANGEPRKINVTLPYEFANSDKELLTSGNGATEISVSPDGKEVVFVERGEVFVTAVEYGTTKRITNTPEQERNVSFSPDGKSILYAGERNGSWNLYQTKLVKADEKHFYNATEIKEEPLLETEAETFQPMYSPDGKEVAFLEERVILRVINLATKQVRTILGKEHNYSYSDGDQWYNWSPDSKWFLVNYATTHLFLPEVGLISADGKGKVKNLTNSGYSDTNPIWQLGGKAMLWSSDRQGMRSHGSWGAQDDMYALFFTQDAYNQFVMSKEEYEAWKETNKKDDKKEDKKDDKKKDDKKGKSDDKKEESVKPIEIDFEHLEDRRVRLTIHSSQLGGAFLNKDGTKLYYMSRFEKGFDLWVNDFKEHETKLLAKLDAGSVGMEMSKDGESLFVVADGSLSKISLSDGKKKGISYRSEMNLDRSGERAYFFEHAWRQVKKKFYDPALHGVDWDFYKKAYNKFLPHINNNYDFAEMLSELLGELNASHTGSGYRHSSKQADQTASLAAFYDTKYKGNGLKIVEIMDKSPLQQTKKAVKVGDVIEKIDGVLITPDMDYYPLLNRKAGKPVTLTIAEAGGATRRDETIKPVSVGRENELLYERWVKRRREQVEKLSGGRLGYVHVQGMNSQSFREVYSEVLGRYSDKEAIVIDTRFNGGGWLHDDLATLFTGKEYVTLSPRGQDFGHDPMSKWTKPSALLVSESNYSDAHAFPYVYQTLGIGKIVGMPVPGTMTAVWWETLQDPTLYFGIPEVGAKDTKGKYLENQQLEPDVKVNNEYEQVVKGRDQQLEKAVETLLNQLGKK</sequence>
<dbReference type="InterPro" id="IPR028204">
    <property type="entry name" value="Tricorn_C1"/>
</dbReference>
<keyword evidence="3 7" id="KW-0963">Cytoplasm</keyword>
<evidence type="ECO:0000256" key="8">
    <source>
        <dbReference type="PIRSR" id="PIRSR036421-1"/>
    </source>
</evidence>
<dbReference type="InterPro" id="IPR029414">
    <property type="entry name" value="Tricorn_PDZ"/>
</dbReference>
<gene>
    <name evidence="13" type="ORF">SAMN05421780_106218</name>
</gene>
<evidence type="ECO:0000256" key="3">
    <source>
        <dbReference type="ARBA" id="ARBA00022490"/>
    </source>
</evidence>
<dbReference type="InterPro" id="IPR012393">
    <property type="entry name" value="Tricorn_protease"/>
</dbReference>
<comment type="subcellular location">
    <subcellularLocation>
        <location evidence="1 7">Cytoplasm</location>
    </subcellularLocation>
</comment>
<dbReference type="EMBL" id="FOLE01000006">
    <property type="protein sequence ID" value="SFC54930.1"/>
    <property type="molecule type" value="Genomic_DNA"/>
</dbReference>
<dbReference type="PANTHER" id="PTHR43253:SF1">
    <property type="entry name" value="TRICORN PROTEASE HOMOLOG 2-RELATED"/>
    <property type="match status" value="1"/>
</dbReference>
<feature type="region of interest" description="Disordered" evidence="10">
    <location>
        <begin position="564"/>
        <end position="595"/>
    </location>
</feature>
<dbReference type="Gene3D" id="2.120.10.30">
    <property type="entry name" value="TolB, C-terminal domain"/>
    <property type="match status" value="1"/>
</dbReference>
<dbReference type="InterPro" id="IPR036034">
    <property type="entry name" value="PDZ_sf"/>
</dbReference>
<evidence type="ECO:0000313" key="14">
    <source>
        <dbReference type="Proteomes" id="UP000199514"/>
    </source>
</evidence>
<feature type="chain" id="PRO_5011761433" description="Tricorn protease homolog" evidence="11">
    <location>
        <begin position="19"/>
        <end position="1085"/>
    </location>
</feature>
<dbReference type="Pfam" id="PF14684">
    <property type="entry name" value="Tricorn_C1"/>
    <property type="match status" value="1"/>
</dbReference>
<dbReference type="Pfam" id="PF07676">
    <property type="entry name" value="PD40"/>
    <property type="match status" value="1"/>
</dbReference>
<dbReference type="EC" id="3.4.21.-" evidence="7"/>
<evidence type="ECO:0000256" key="4">
    <source>
        <dbReference type="ARBA" id="ARBA00022670"/>
    </source>
</evidence>
<evidence type="ECO:0000256" key="6">
    <source>
        <dbReference type="ARBA" id="ARBA00022825"/>
    </source>
</evidence>
<dbReference type="SUPFAM" id="SSF50156">
    <property type="entry name" value="PDZ domain-like"/>
    <property type="match status" value="1"/>
</dbReference>
<feature type="domain" description="Tail specific protease" evidence="12">
    <location>
        <begin position="850"/>
        <end position="1057"/>
    </location>
</feature>
<name>A0A1I1KBK4_9BACT</name>
<evidence type="ECO:0000313" key="13">
    <source>
        <dbReference type="EMBL" id="SFC54930.1"/>
    </source>
</evidence>
<dbReference type="GO" id="GO:0006508">
    <property type="term" value="P:proteolysis"/>
    <property type="evidence" value="ECO:0007669"/>
    <property type="project" value="UniProtKB-UniRule"/>
</dbReference>
<dbReference type="SMART" id="SM00245">
    <property type="entry name" value="TSPc"/>
    <property type="match status" value="1"/>
</dbReference>
<evidence type="ECO:0000256" key="10">
    <source>
        <dbReference type="SAM" id="MobiDB-lite"/>
    </source>
</evidence>
<dbReference type="InterPro" id="IPR011042">
    <property type="entry name" value="6-blade_b-propeller_TolB-like"/>
</dbReference>
<evidence type="ECO:0000256" key="2">
    <source>
        <dbReference type="ARBA" id="ARBA00008524"/>
    </source>
</evidence>
<dbReference type="GO" id="GO:0008236">
    <property type="term" value="F:serine-type peptidase activity"/>
    <property type="evidence" value="ECO:0007669"/>
    <property type="project" value="UniProtKB-UniRule"/>
</dbReference>
<dbReference type="RefSeq" id="WP_091512736.1">
    <property type="nucleotide sequence ID" value="NZ_FOLE01000006.1"/>
</dbReference>
<evidence type="ECO:0000256" key="1">
    <source>
        <dbReference type="ARBA" id="ARBA00004496"/>
    </source>
</evidence>
<dbReference type="STRING" id="927664.SAMN05421780_106218"/>
<keyword evidence="4 7" id="KW-0645">Protease</keyword>
<dbReference type="Gene3D" id="2.120.10.60">
    <property type="entry name" value="Tricorn protease N-terminal domain"/>
    <property type="match status" value="1"/>
</dbReference>